<comment type="caution">
    <text evidence="2">The sequence shown here is derived from an EMBL/GenBank/DDBJ whole genome shotgun (WGS) entry which is preliminary data.</text>
</comment>
<sequence length="89" mass="9965">MSDVTSKTSWCSEKEENGEAASEDESGDVYARSPYPQKIMSGFWKDLPGKIHTTRSPRTGLVPRSSSLLHLHVRVFSDLIFLLLALRIS</sequence>
<dbReference type="InterPro" id="IPR020101">
    <property type="entry name" value="Cyt_b-c1_8-plants"/>
</dbReference>
<evidence type="ECO:0000256" key="1">
    <source>
        <dbReference type="SAM" id="MobiDB-lite"/>
    </source>
</evidence>
<evidence type="ECO:0000313" key="3">
    <source>
        <dbReference type="Proteomes" id="UP001054252"/>
    </source>
</evidence>
<proteinExistence type="predicted"/>
<dbReference type="GO" id="GO:0098803">
    <property type="term" value="C:respiratory chain complex"/>
    <property type="evidence" value="ECO:0007669"/>
    <property type="project" value="InterPro"/>
</dbReference>
<gene>
    <name evidence="2" type="ORF">SLEP1_g5366</name>
</gene>
<protein>
    <submittedName>
        <fullName evidence="2">Uncharacterized protein</fullName>
    </submittedName>
</protein>
<feature type="compositionally biased region" description="Acidic residues" evidence="1">
    <location>
        <begin position="18"/>
        <end position="27"/>
    </location>
</feature>
<organism evidence="2 3">
    <name type="scientific">Rubroshorea leprosula</name>
    <dbReference type="NCBI Taxonomy" id="152421"/>
    <lineage>
        <taxon>Eukaryota</taxon>
        <taxon>Viridiplantae</taxon>
        <taxon>Streptophyta</taxon>
        <taxon>Embryophyta</taxon>
        <taxon>Tracheophyta</taxon>
        <taxon>Spermatophyta</taxon>
        <taxon>Magnoliopsida</taxon>
        <taxon>eudicotyledons</taxon>
        <taxon>Gunneridae</taxon>
        <taxon>Pentapetalae</taxon>
        <taxon>rosids</taxon>
        <taxon>malvids</taxon>
        <taxon>Malvales</taxon>
        <taxon>Dipterocarpaceae</taxon>
        <taxon>Rubroshorea</taxon>
    </lineage>
</organism>
<keyword evidence="3" id="KW-1185">Reference proteome</keyword>
<accession>A0AAV5HXK3</accession>
<feature type="region of interest" description="Disordered" evidence="1">
    <location>
        <begin position="1"/>
        <end position="33"/>
    </location>
</feature>
<evidence type="ECO:0000313" key="2">
    <source>
        <dbReference type="EMBL" id="GKU91500.1"/>
    </source>
</evidence>
<reference evidence="2 3" key="1">
    <citation type="journal article" date="2021" name="Commun. Biol.">
        <title>The genome of Shorea leprosula (Dipterocarpaceae) highlights the ecological relevance of drought in aseasonal tropical rainforests.</title>
        <authorList>
            <person name="Ng K.K.S."/>
            <person name="Kobayashi M.J."/>
            <person name="Fawcett J.A."/>
            <person name="Hatakeyama M."/>
            <person name="Paape T."/>
            <person name="Ng C.H."/>
            <person name="Ang C.C."/>
            <person name="Tnah L.H."/>
            <person name="Lee C.T."/>
            <person name="Nishiyama T."/>
            <person name="Sese J."/>
            <person name="O'Brien M.J."/>
            <person name="Copetti D."/>
            <person name="Mohd Noor M.I."/>
            <person name="Ong R.C."/>
            <person name="Putra M."/>
            <person name="Sireger I.Z."/>
            <person name="Indrioko S."/>
            <person name="Kosugi Y."/>
            <person name="Izuno A."/>
            <person name="Isagi Y."/>
            <person name="Lee S.L."/>
            <person name="Shimizu K.K."/>
        </authorList>
    </citation>
    <scope>NUCLEOTIDE SEQUENCE [LARGE SCALE GENOMIC DNA]</scope>
    <source>
        <strain evidence="2">214</strain>
    </source>
</reference>
<dbReference type="EMBL" id="BPVZ01000005">
    <property type="protein sequence ID" value="GKU91500.1"/>
    <property type="molecule type" value="Genomic_DNA"/>
</dbReference>
<dbReference type="Proteomes" id="UP001054252">
    <property type="component" value="Unassembled WGS sequence"/>
</dbReference>
<dbReference type="AlphaFoldDB" id="A0AAV5HXK3"/>
<dbReference type="Pfam" id="PF10890">
    <property type="entry name" value="Cyt_b-c1_8"/>
    <property type="match status" value="1"/>
</dbReference>
<name>A0AAV5HXK3_9ROSI</name>
<feature type="compositionally biased region" description="Polar residues" evidence="1">
    <location>
        <begin position="1"/>
        <end position="11"/>
    </location>
</feature>